<dbReference type="GO" id="GO:0005254">
    <property type="term" value="F:chloride channel activity"/>
    <property type="evidence" value="ECO:0007669"/>
    <property type="project" value="UniProtKB-KW"/>
</dbReference>
<proteinExistence type="inferred from homology"/>
<dbReference type="AlphaFoldDB" id="A0A8S1HNX1"/>
<evidence type="ECO:0000256" key="5">
    <source>
        <dbReference type="ARBA" id="ARBA00034769"/>
    </source>
</evidence>
<feature type="transmembrane region" description="Helical" evidence="6">
    <location>
        <begin position="76"/>
        <end position="95"/>
    </location>
</feature>
<evidence type="ECO:0000256" key="2">
    <source>
        <dbReference type="ARBA" id="ARBA00022692"/>
    </source>
</evidence>
<keyword evidence="9" id="KW-1185">Reference proteome</keyword>
<keyword evidence="2 6" id="KW-0812">Transmembrane</keyword>
<dbReference type="InterPro" id="IPR021134">
    <property type="entry name" value="Bestrophin-like"/>
</dbReference>
<evidence type="ECO:0000313" key="8">
    <source>
        <dbReference type="EMBL" id="CAD6194830.1"/>
    </source>
</evidence>
<evidence type="ECO:0000256" key="3">
    <source>
        <dbReference type="ARBA" id="ARBA00022989"/>
    </source>
</evidence>
<feature type="transmembrane region" description="Helical" evidence="6">
    <location>
        <begin position="37"/>
        <end position="55"/>
    </location>
</feature>
<comment type="caution">
    <text evidence="8">The sequence shown here is derived from an EMBL/GenBank/DDBJ whole genome shotgun (WGS) entry which is preliminary data.</text>
</comment>
<comment type="similarity">
    <text evidence="5 6">Belongs to the anion channel-forming bestrophin (TC 1.A.46) family. Calcium-sensitive chloride channel subfamily.</text>
</comment>
<feature type="region of interest" description="Disordered" evidence="7">
    <location>
        <begin position="382"/>
        <end position="421"/>
    </location>
</feature>
<sequence length="506" mass="58752">MAYNYHFDIATSSRGKILLKLIFKWKSSIWKAIYGELIVWCMMYFFISIIYRFALSPDQQDGFERFVQFINARMKYIPMDFMLGFFVTIVSNRWITQFGNLGMIDNIALFTSAYVNGRDEKARNIRRNIVRYCVLSQTMVFRDIHFGVRKRFPTLETMVAAGIMMPHELHKFNDVKTRYAKYWLGFNWALHLVNQAKKEGRIEGDIPRDAIAQEIKNFRTGLQLIWTYDWVPLPLMYPQLVFLAVHCYFLLCLIGRQFIIRPEAANTTEIDLWIPFMSIIEFLFYMGWLKVAMDLLNPFGEDDDDFDCNFLIDRNLTVSMAAVDDSYDDLPEIKKDIFWDDTVSPLYSSEAAKKDVNFYMGSATNAVIPDVAEFTMVPHPTNEKHDRYAKKTARRTGTSVVSVPNFERTPPSRRKNSTDSVLSTTIGNLFQRRPTGGVLQQNGKERSGTGVDYLTPAYNNPTVLVEIDDDNQKRNTDNTKRESVTSFGRSKSFNHSAEHPDYLKKY</sequence>
<dbReference type="PANTHER" id="PTHR10736:SF21">
    <property type="entry name" value="BESTROPHIN HOMOLOG"/>
    <property type="match status" value="1"/>
</dbReference>
<evidence type="ECO:0000256" key="7">
    <source>
        <dbReference type="SAM" id="MobiDB-lite"/>
    </source>
</evidence>
<dbReference type="PANTHER" id="PTHR10736">
    <property type="entry name" value="BESTROPHIN"/>
    <property type="match status" value="1"/>
</dbReference>
<comment type="function">
    <text evidence="6">Forms chloride channels.</text>
</comment>
<dbReference type="InterPro" id="IPR000615">
    <property type="entry name" value="Bestrophin"/>
</dbReference>
<dbReference type="GO" id="GO:0005886">
    <property type="term" value="C:plasma membrane"/>
    <property type="evidence" value="ECO:0007669"/>
    <property type="project" value="UniProtKB-SubCell"/>
</dbReference>
<feature type="compositionally biased region" description="Basic and acidic residues" evidence="7">
    <location>
        <begin position="470"/>
        <end position="483"/>
    </location>
</feature>
<dbReference type="GO" id="GO:0034707">
    <property type="term" value="C:chloride channel complex"/>
    <property type="evidence" value="ECO:0007669"/>
    <property type="project" value="UniProtKB-KW"/>
</dbReference>
<keyword evidence="6" id="KW-0406">Ion transport</keyword>
<feature type="compositionally biased region" description="Basic and acidic residues" evidence="7">
    <location>
        <begin position="496"/>
        <end position="506"/>
    </location>
</feature>
<reference evidence="8" key="1">
    <citation type="submission" date="2020-10" db="EMBL/GenBank/DDBJ databases">
        <authorList>
            <person name="Kikuchi T."/>
        </authorList>
    </citation>
    <scope>NUCLEOTIDE SEQUENCE</scope>
    <source>
        <strain evidence="8">NKZ352</strain>
    </source>
</reference>
<accession>A0A8S1HNX1</accession>
<gene>
    <name evidence="8" type="ORF">CAUJ_LOCUS10749</name>
</gene>
<organism evidence="8 9">
    <name type="scientific">Caenorhabditis auriculariae</name>
    <dbReference type="NCBI Taxonomy" id="2777116"/>
    <lineage>
        <taxon>Eukaryota</taxon>
        <taxon>Metazoa</taxon>
        <taxon>Ecdysozoa</taxon>
        <taxon>Nematoda</taxon>
        <taxon>Chromadorea</taxon>
        <taxon>Rhabditida</taxon>
        <taxon>Rhabditina</taxon>
        <taxon>Rhabditomorpha</taxon>
        <taxon>Rhabditoidea</taxon>
        <taxon>Rhabditidae</taxon>
        <taxon>Peloderinae</taxon>
        <taxon>Caenorhabditis</taxon>
    </lineage>
</organism>
<protein>
    <recommendedName>
        <fullName evidence="6">Bestrophin homolog</fullName>
    </recommendedName>
</protein>
<feature type="transmembrane region" description="Helical" evidence="6">
    <location>
        <begin position="272"/>
        <end position="289"/>
    </location>
</feature>
<feature type="compositionally biased region" description="Polar residues" evidence="7">
    <location>
        <begin position="484"/>
        <end position="495"/>
    </location>
</feature>
<evidence type="ECO:0000313" key="9">
    <source>
        <dbReference type="Proteomes" id="UP000835052"/>
    </source>
</evidence>
<keyword evidence="3 6" id="KW-1133">Transmembrane helix</keyword>
<keyword evidence="6" id="KW-0868">Chloride</keyword>
<keyword evidence="6" id="KW-0407">Ion channel</keyword>
<keyword evidence="6" id="KW-1003">Cell membrane</keyword>
<evidence type="ECO:0000256" key="6">
    <source>
        <dbReference type="RuleBase" id="RU363126"/>
    </source>
</evidence>
<feature type="transmembrane region" description="Helical" evidence="6">
    <location>
        <begin position="240"/>
        <end position="260"/>
    </location>
</feature>
<keyword evidence="6" id="KW-0813">Transport</keyword>
<evidence type="ECO:0000256" key="1">
    <source>
        <dbReference type="ARBA" id="ARBA00004141"/>
    </source>
</evidence>
<comment type="subcellular location">
    <subcellularLocation>
        <location evidence="6">Cell membrane</location>
        <topology evidence="6">Multi-pass membrane protein</topology>
    </subcellularLocation>
    <subcellularLocation>
        <location evidence="1">Membrane</location>
        <topology evidence="1">Multi-pass membrane protein</topology>
    </subcellularLocation>
</comment>
<keyword evidence="6" id="KW-0869">Chloride channel</keyword>
<dbReference type="OrthoDB" id="201595at2759"/>
<feature type="region of interest" description="Disordered" evidence="7">
    <location>
        <begin position="468"/>
        <end position="506"/>
    </location>
</feature>
<dbReference type="Proteomes" id="UP000835052">
    <property type="component" value="Unassembled WGS sequence"/>
</dbReference>
<name>A0A8S1HNX1_9PELO</name>
<keyword evidence="4 6" id="KW-0472">Membrane</keyword>
<dbReference type="Pfam" id="PF01062">
    <property type="entry name" value="Bestrophin"/>
    <property type="match status" value="1"/>
</dbReference>
<evidence type="ECO:0000256" key="4">
    <source>
        <dbReference type="ARBA" id="ARBA00023136"/>
    </source>
</evidence>
<dbReference type="EMBL" id="CAJGYM010000048">
    <property type="protein sequence ID" value="CAD6194830.1"/>
    <property type="molecule type" value="Genomic_DNA"/>
</dbReference>